<dbReference type="InterPro" id="IPR000073">
    <property type="entry name" value="AB_hydrolase_1"/>
</dbReference>
<name>A0A916UE27_9BURK</name>
<accession>A0A916UE27</accession>
<organism evidence="2 3">
    <name type="scientific">Undibacterium terreum</name>
    <dbReference type="NCBI Taxonomy" id="1224302"/>
    <lineage>
        <taxon>Bacteria</taxon>
        <taxon>Pseudomonadati</taxon>
        <taxon>Pseudomonadota</taxon>
        <taxon>Betaproteobacteria</taxon>
        <taxon>Burkholderiales</taxon>
        <taxon>Oxalobacteraceae</taxon>
        <taxon>Undibacterium</taxon>
    </lineage>
</organism>
<dbReference type="EMBL" id="BMED01000001">
    <property type="protein sequence ID" value="GGC69607.1"/>
    <property type="molecule type" value="Genomic_DNA"/>
</dbReference>
<dbReference type="InterPro" id="IPR050228">
    <property type="entry name" value="Carboxylesterase_BioH"/>
</dbReference>
<dbReference type="Gene3D" id="3.40.50.1820">
    <property type="entry name" value="alpha/beta hydrolase"/>
    <property type="match status" value="1"/>
</dbReference>
<reference evidence="2" key="1">
    <citation type="journal article" date="2014" name="Int. J. Syst. Evol. Microbiol.">
        <title>Complete genome sequence of Corynebacterium casei LMG S-19264T (=DSM 44701T), isolated from a smear-ripened cheese.</title>
        <authorList>
            <consortium name="US DOE Joint Genome Institute (JGI-PGF)"/>
            <person name="Walter F."/>
            <person name="Albersmeier A."/>
            <person name="Kalinowski J."/>
            <person name="Ruckert C."/>
        </authorList>
    </citation>
    <scope>NUCLEOTIDE SEQUENCE</scope>
    <source>
        <strain evidence="2">CGMCC 1.10998</strain>
    </source>
</reference>
<feature type="domain" description="AB hydrolase-1" evidence="1">
    <location>
        <begin position="4"/>
        <end position="171"/>
    </location>
</feature>
<evidence type="ECO:0000259" key="1">
    <source>
        <dbReference type="Pfam" id="PF00561"/>
    </source>
</evidence>
<dbReference type="InterPro" id="IPR029058">
    <property type="entry name" value="AB_hydrolase_fold"/>
</dbReference>
<dbReference type="Proteomes" id="UP000637423">
    <property type="component" value="Unassembled WGS sequence"/>
</dbReference>
<dbReference type="Pfam" id="PF00561">
    <property type="entry name" value="Abhydrolase_1"/>
    <property type="match status" value="1"/>
</dbReference>
<keyword evidence="3" id="KW-1185">Reference proteome</keyword>
<dbReference type="PANTHER" id="PTHR43194">
    <property type="entry name" value="HYDROLASE ALPHA/BETA FOLD FAMILY"/>
    <property type="match status" value="1"/>
</dbReference>
<evidence type="ECO:0000313" key="3">
    <source>
        <dbReference type="Proteomes" id="UP000637423"/>
    </source>
</evidence>
<evidence type="ECO:0000313" key="2">
    <source>
        <dbReference type="EMBL" id="GGC69607.1"/>
    </source>
</evidence>
<dbReference type="SUPFAM" id="SSF53474">
    <property type="entry name" value="alpha/beta-Hydrolases"/>
    <property type="match status" value="1"/>
</dbReference>
<comment type="caution">
    <text evidence="2">The sequence shown here is derived from an EMBL/GenBank/DDBJ whole genome shotgun (WGS) entry which is preliminary data.</text>
</comment>
<gene>
    <name evidence="2" type="ORF">GCM10011396_15780</name>
</gene>
<dbReference type="PRINTS" id="PR00111">
    <property type="entry name" value="ABHYDROLASE"/>
</dbReference>
<proteinExistence type="predicted"/>
<dbReference type="AlphaFoldDB" id="A0A916UE27"/>
<dbReference type="PANTHER" id="PTHR43194:SF2">
    <property type="entry name" value="PEROXISOMAL MEMBRANE PROTEIN LPX1"/>
    <property type="match status" value="1"/>
</dbReference>
<sequence>MRQFAERLALLLDALGIESYRYCGLSMGGALGMELALLHPARMQKLVLSNTAAQFGAADFWNRRSATAMEQGMTALADATIARWFTAEAALAYPLNLALARDMFLSTQADGYAQCCAAIRDFDFTARLPQIRVPTLVIAGTRDMACTAEQARVLADSIPGARYSELPVAHLGNLGAGAEFTSALFSFLTSL</sequence>
<protein>
    <recommendedName>
        <fullName evidence="1">AB hydrolase-1 domain-containing protein</fullName>
    </recommendedName>
</protein>
<reference evidence="2" key="2">
    <citation type="submission" date="2020-09" db="EMBL/GenBank/DDBJ databases">
        <authorList>
            <person name="Sun Q."/>
            <person name="Zhou Y."/>
        </authorList>
    </citation>
    <scope>NUCLEOTIDE SEQUENCE</scope>
    <source>
        <strain evidence="2">CGMCC 1.10998</strain>
    </source>
</reference>